<evidence type="ECO:0000256" key="1">
    <source>
        <dbReference type="SAM" id="SignalP"/>
    </source>
</evidence>
<dbReference type="EMBL" id="BAAAZR010000017">
    <property type="protein sequence ID" value="GAA3821666.1"/>
    <property type="molecule type" value="Genomic_DNA"/>
</dbReference>
<comment type="caution">
    <text evidence="2">The sequence shown here is derived from an EMBL/GenBank/DDBJ whole genome shotgun (WGS) entry which is preliminary data.</text>
</comment>
<accession>A0ABP7IM77</accession>
<dbReference type="Proteomes" id="UP001500888">
    <property type="component" value="Unassembled WGS sequence"/>
</dbReference>
<sequence length="348" mass="36761">MALLAAGLGSVATSAQASVPDRWGFAFVDTTSGVPSLAHQAGSWPPGFTVQVSPGALGQTFVKFPQIASRSGVVHVTAVSQTADWCQVQKWWPEGTDEVVAVQCHHYGGMPVSTRFSIVFEESTGSLPAPEAFGYVHWDGGGIVTQFNSALAANSVVPTGVGVWTVGLPGLGSTGVAGNIQVTAVDSSVPARCKVSAWAPSPSGQRIQVRCHDATNVPLKTGWNLTYQRERAITGAAVPPKNFAYVFDNTPAAPGPYTPVPPEISYNSQGSFNEIQSAAPGQRLMTFHKVGVLEDDVQVTAFGPGPEFCNLVTLWATWGNEVIVRNVICYNGVTRVNQPSMVTYVSAR</sequence>
<gene>
    <name evidence="2" type="ORF">GCM10022226_47440</name>
</gene>
<organism evidence="2 3">
    <name type="scientific">Sphaerisporangium flaviroseum</name>
    <dbReference type="NCBI Taxonomy" id="509199"/>
    <lineage>
        <taxon>Bacteria</taxon>
        <taxon>Bacillati</taxon>
        <taxon>Actinomycetota</taxon>
        <taxon>Actinomycetes</taxon>
        <taxon>Streptosporangiales</taxon>
        <taxon>Streptosporangiaceae</taxon>
        <taxon>Sphaerisporangium</taxon>
    </lineage>
</organism>
<evidence type="ECO:0000313" key="3">
    <source>
        <dbReference type="Proteomes" id="UP001500888"/>
    </source>
</evidence>
<reference evidence="3" key="1">
    <citation type="journal article" date="2019" name="Int. J. Syst. Evol. Microbiol.">
        <title>The Global Catalogue of Microorganisms (GCM) 10K type strain sequencing project: providing services to taxonomists for standard genome sequencing and annotation.</title>
        <authorList>
            <consortium name="The Broad Institute Genomics Platform"/>
            <consortium name="The Broad Institute Genome Sequencing Center for Infectious Disease"/>
            <person name="Wu L."/>
            <person name="Ma J."/>
        </authorList>
    </citation>
    <scope>NUCLEOTIDE SEQUENCE [LARGE SCALE GENOMIC DNA]</scope>
    <source>
        <strain evidence="3">JCM 16908</strain>
    </source>
</reference>
<protein>
    <recommendedName>
        <fullName evidence="4">CBM2 domain-containing protein</fullName>
    </recommendedName>
</protein>
<evidence type="ECO:0008006" key="4">
    <source>
        <dbReference type="Google" id="ProtNLM"/>
    </source>
</evidence>
<name>A0ABP7IM77_9ACTN</name>
<keyword evidence="3" id="KW-1185">Reference proteome</keyword>
<feature type="chain" id="PRO_5046420065" description="CBM2 domain-containing protein" evidence="1">
    <location>
        <begin position="18"/>
        <end position="348"/>
    </location>
</feature>
<feature type="signal peptide" evidence="1">
    <location>
        <begin position="1"/>
        <end position="17"/>
    </location>
</feature>
<keyword evidence="1" id="KW-0732">Signal</keyword>
<proteinExistence type="predicted"/>
<evidence type="ECO:0000313" key="2">
    <source>
        <dbReference type="EMBL" id="GAA3821666.1"/>
    </source>
</evidence>